<feature type="domain" description="Immunoglobulin" evidence="2">
    <location>
        <begin position="20"/>
        <end position="122"/>
    </location>
</feature>
<protein>
    <recommendedName>
        <fullName evidence="2">Immunoglobulin domain-containing protein</fullName>
    </recommendedName>
</protein>
<proteinExistence type="predicted"/>
<name>A0AAW2B376_CULAL</name>
<dbReference type="InterPro" id="IPR013106">
    <property type="entry name" value="Ig_V-set"/>
</dbReference>
<dbReference type="PANTHER" id="PTHR21063">
    <property type="entry name" value="LFA-3"/>
    <property type="match status" value="1"/>
</dbReference>
<dbReference type="InterPro" id="IPR013783">
    <property type="entry name" value="Ig-like_fold"/>
</dbReference>
<feature type="transmembrane region" description="Helical" evidence="1">
    <location>
        <begin position="241"/>
        <end position="263"/>
    </location>
</feature>
<accession>A0AAW2B376</accession>
<dbReference type="EMBL" id="JAWDJR010000001">
    <property type="protein sequence ID" value="KAK9980446.1"/>
    <property type="molecule type" value="Genomic_DNA"/>
</dbReference>
<dbReference type="Proteomes" id="UP001479290">
    <property type="component" value="Unassembled WGS sequence"/>
</dbReference>
<dbReference type="SUPFAM" id="SSF48726">
    <property type="entry name" value="Immunoglobulin"/>
    <property type="match status" value="4"/>
</dbReference>
<evidence type="ECO:0000313" key="3">
    <source>
        <dbReference type="EMBL" id="KAK9980446.1"/>
    </source>
</evidence>
<reference evidence="3 4" key="1">
    <citation type="submission" date="2024-05" db="EMBL/GenBank/DDBJ databases">
        <title>A high-quality chromosomal-level genome assembly of Topmouth culter (Culter alburnus).</title>
        <authorList>
            <person name="Zhao H."/>
        </authorList>
    </citation>
    <scope>NUCLEOTIDE SEQUENCE [LARGE SCALE GENOMIC DNA]</scope>
    <source>
        <strain evidence="3">CATC2023</strain>
        <tissue evidence="3">Muscle</tissue>
    </source>
</reference>
<dbReference type="SMART" id="SM00409">
    <property type="entry name" value="IG"/>
    <property type="match status" value="4"/>
</dbReference>
<comment type="caution">
    <text evidence="3">The sequence shown here is derived from an EMBL/GenBank/DDBJ whole genome shotgun (WGS) entry which is preliminary data.</text>
</comment>
<dbReference type="AlphaFoldDB" id="A0AAW2B376"/>
<feature type="domain" description="Immunoglobulin" evidence="2">
    <location>
        <begin position="133"/>
        <end position="232"/>
    </location>
</feature>
<dbReference type="InterPro" id="IPR003599">
    <property type="entry name" value="Ig_sub"/>
</dbReference>
<dbReference type="Gene3D" id="2.60.40.10">
    <property type="entry name" value="Immunoglobulins"/>
    <property type="match status" value="4"/>
</dbReference>
<feature type="domain" description="Immunoglobulin" evidence="2">
    <location>
        <begin position="277"/>
        <end position="376"/>
    </location>
</feature>
<evidence type="ECO:0000259" key="2">
    <source>
        <dbReference type="SMART" id="SM00409"/>
    </source>
</evidence>
<keyword evidence="4" id="KW-1185">Reference proteome</keyword>
<gene>
    <name evidence="3" type="ORF">ABG768_000054</name>
</gene>
<dbReference type="PANTHER" id="PTHR21063:SF4">
    <property type="entry name" value="CD48 ANTIGEN-RELATED"/>
    <property type="match status" value="1"/>
</dbReference>
<evidence type="ECO:0000313" key="4">
    <source>
        <dbReference type="Proteomes" id="UP001479290"/>
    </source>
</evidence>
<keyword evidence="1" id="KW-1133">Transmembrane helix</keyword>
<evidence type="ECO:0000256" key="1">
    <source>
        <dbReference type="SAM" id="Phobius"/>
    </source>
</evidence>
<feature type="domain" description="Immunoglobulin" evidence="2">
    <location>
        <begin position="377"/>
        <end position="473"/>
    </location>
</feature>
<organism evidence="3 4">
    <name type="scientific">Culter alburnus</name>
    <name type="common">Topmouth culter</name>
    <dbReference type="NCBI Taxonomy" id="194366"/>
    <lineage>
        <taxon>Eukaryota</taxon>
        <taxon>Metazoa</taxon>
        <taxon>Chordata</taxon>
        <taxon>Craniata</taxon>
        <taxon>Vertebrata</taxon>
        <taxon>Euteleostomi</taxon>
        <taxon>Actinopterygii</taxon>
        <taxon>Neopterygii</taxon>
        <taxon>Teleostei</taxon>
        <taxon>Ostariophysi</taxon>
        <taxon>Cypriniformes</taxon>
        <taxon>Xenocyprididae</taxon>
        <taxon>Xenocypridinae</taxon>
        <taxon>Culter</taxon>
    </lineage>
</organism>
<dbReference type="InterPro" id="IPR036179">
    <property type="entry name" value="Ig-like_dom_sf"/>
</dbReference>
<keyword evidence="1" id="KW-0812">Transmembrane</keyword>
<dbReference type="Pfam" id="PF07686">
    <property type="entry name" value="V-set"/>
    <property type="match status" value="3"/>
</dbReference>
<keyword evidence="1" id="KW-0472">Membrane</keyword>
<sequence length="505" mass="56367">MLLLFLIFINGVSGTDSAESETVIVMEGDSVTLNSDLTEIVNKDTILWMFGPKDSLIAQVGRTDDLTKFLVPDVVAFRGRVQVNKDTGSLTIRNTRIRHSGQYKLTISREQTRIKIFNVTVQVVDGETDGVKSESVSVTEGQSVTLHANSETHKDALMLWRFGDKGILLAKIDLETKNTSLNEDDERFKDRLKLDNQTGSLTITNTRTEHAGLYEVQMRGSESSQRFLLSVNADPDLSPGAIAGICVVGFVAVLLLVAVVIYYRRRISKLQEVVYEEVKISAMEGESPTLHTGLTEPHDENIQWWYEDETNLIAEVSEEKSRTHDGADGRFRSKLRLYDSGNLTISNIRTIHSGHYLLKISSNKRTECKRVFLNVDVKKVEVAVGGSIPLENDAEIQTGSLLLWTFGAENSLIATNATSKDQTDERFTGRVELDENTGSLTVRNIRTTDSGHYKLQIINREQTTFRRFNVTVTESSGNTVNDSVTEMDPLLKDNVNGENHQMSSL</sequence>